<dbReference type="PANTHER" id="PTHR47926:SF342">
    <property type="entry name" value="TETRATRICOPEPTIDE-LIKE HELICAL DOMAIN-CONTAINING PROTEIN-RELATED"/>
    <property type="match status" value="1"/>
</dbReference>
<evidence type="ECO:0000256" key="2">
    <source>
        <dbReference type="ARBA" id="ARBA00022946"/>
    </source>
</evidence>
<feature type="repeat" description="PPR" evidence="3">
    <location>
        <begin position="335"/>
        <end position="369"/>
    </location>
</feature>
<reference evidence="4" key="1">
    <citation type="submission" date="2020-10" db="EMBL/GenBank/DDBJ databases">
        <authorList>
            <person name="Han B."/>
            <person name="Lu T."/>
            <person name="Zhao Q."/>
            <person name="Huang X."/>
            <person name="Zhao Y."/>
        </authorList>
    </citation>
    <scope>NUCLEOTIDE SEQUENCE</scope>
</reference>
<sequence length="623" mass="67669">MTSCCSAFRRAPAPSRSPARRATLCSFAAAANVAQWNAAIRHRLDSGLPAEAVSAFAAMLRAGARPDAFTLPLLNRAAELLPGRGLAVGAAHSVGLRAGLGGDAYFCNTLLQAYARRGAVARARQLFDEMRSRDVVSWTSLVSAYAGARDAQAVSRLVSTMRADGCEPSAATLAVLLRACMAERDAAAGGQLHCYAMKSGWSGDVVVLNSILTHLSRITGVDVAVRLFEQSPRSDAVSWNIIISEYSSEGRVSKVVDMYERMRREEVCPSCETLTSVVAAFAKCRHLWQGQKLHSFALKSGLIDTILVASFVDFYAKCGELPSSVQLFEEFRGKSNCIWSAMLVAFIHHGQFLDAIHLFGRMMDSSLVPNADVLRALIICYTELGDLRLGKVVHAYIIRNDYAAESQSCALETSIVKLYARCGNIHLAERCFSSILHKDIVSWSSMIETYTIHGDGRKALALFRQMLEEGARPNGVTFLSLLSACGHSGLVSEARELFDCMTRKFGIAPELGHYTCMVDVLGRSGNLEEAVQVISDMTVKPDGRIWGALLASCKTHSNSKLANLAAQKLMELEPNNVGYHVVFSNVQAGSSRWGEVEDIRSSMVDKDMQKSPAWSCVSDIGGV</sequence>
<dbReference type="Gene3D" id="1.25.40.10">
    <property type="entry name" value="Tetratricopeptide repeat domain"/>
    <property type="match status" value="4"/>
</dbReference>
<dbReference type="Proteomes" id="UP000604825">
    <property type="component" value="Unassembled WGS sequence"/>
</dbReference>
<gene>
    <name evidence="4" type="ORF">NCGR_LOCUS50522</name>
</gene>
<dbReference type="InterPro" id="IPR011990">
    <property type="entry name" value="TPR-like_helical_dom_sf"/>
</dbReference>
<evidence type="ECO:0008006" key="6">
    <source>
        <dbReference type="Google" id="ProtNLM"/>
    </source>
</evidence>
<dbReference type="GO" id="GO:0016556">
    <property type="term" value="P:mRNA modification"/>
    <property type="evidence" value="ECO:0007669"/>
    <property type="project" value="UniProtKB-ARBA"/>
</dbReference>
<dbReference type="OrthoDB" id="185373at2759"/>
<dbReference type="GO" id="GO:0003723">
    <property type="term" value="F:RNA binding"/>
    <property type="evidence" value="ECO:0007669"/>
    <property type="project" value="InterPro"/>
</dbReference>
<keyword evidence="5" id="KW-1185">Reference proteome</keyword>
<dbReference type="Pfam" id="PF13041">
    <property type="entry name" value="PPR_2"/>
    <property type="match status" value="2"/>
</dbReference>
<evidence type="ECO:0000313" key="5">
    <source>
        <dbReference type="Proteomes" id="UP000604825"/>
    </source>
</evidence>
<dbReference type="PROSITE" id="PS51375">
    <property type="entry name" value="PPR"/>
    <property type="match status" value="5"/>
</dbReference>
<dbReference type="Pfam" id="PF13812">
    <property type="entry name" value="PPR_3"/>
    <property type="match status" value="1"/>
</dbReference>
<evidence type="ECO:0000256" key="3">
    <source>
        <dbReference type="PROSITE-ProRule" id="PRU00708"/>
    </source>
</evidence>
<dbReference type="Pfam" id="PF01535">
    <property type="entry name" value="PPR"/>
    <property type="match status" value="2"/>
</dbReference>
<evidence type="ECO:0000256" key="1">
    <source>
        <dbReference type="ARBA" id="ARBA00022737"/>
    </source>
</evidence>
<dbReference type="NCBIfam" id="TIGR00756">
    <property type="entry name" value="PPR"/>
    <property type="match status" value="6"/>
</dbReference>
<evidence type="ECO:0000313" key="4">
    <source>
        <dbReference type="EMBL" id="CAD6267217.1"/>
    </source>
</evidence>
<protein>
    <recommendedName>
        <fullName evidence="6">Pentatricopeptide repeat-containing protein</fullName>
    </recommendedName>
</protein>
<feature type="repeat" description="PPR" evidence="3">
    <location>
        <begin position="439"/>
        <end position="473"/>
    </location>
</feature>
<dbReference type="PANTHER" id="PTHR47926">
    <property type="entry name" value="PENTATRICOPEPTIDE REPEAT-CONTAINING PROTEIN"/>
    <property type="match status" value="1"/>
</dbReference>
<dbReference type="InterPro" id="IPR002885">
    <property type="entry name" value="PPR_rpt"/>
</dbReference>
<comment type="caution">
    <text evidence="4">The sequence shown here is derived from an EMBL/GenBank/DDBJ whole genome shotgun (WGS) entry which is preliminary data.</text>
</comment>
<name>A0A811RAK4_9POAL</name>
<keyword evidence="1" id="KW-0677">Repeat</keyword>
<feature type="repeat" description="PPR" evidence="3">
    <location>
        <begin position="235"/>
        <end position="269"/>
    </location>
</feature>
<feature type="repeat" description="PPR" evidence="3">
    <location>
        <begin position="103"/>
        <end position="137"/>
    </location>
</feature>
<dbReference type="GO" id="GO:0005737">
    <property type="term" value="C:cytoplasm"/>
    <property type="evidence" value="ECO:0007669"/>
    <property type="project" value="UniProtKB-ARBA"/>
</dbReference>
<feature type="repeat" description="PPR" evidence="3">
    <location>
        <begin position="474"/>
        <end position="509"/>
    </location>
</feature>
<dbReference type="InterPro" id="IPR046848">
    <property type="entry name" value="E_motif"/>
</dbReference>
<proteinExistence type="predicted"/>
<organism evidence="4 5">
    <name type="scientific">Miscanthus lutarioriparius</name>
    <dbReference type="NCBI Taxonomy" id="422564"/>
    <lineage>
        <taxon>Eukaryota</taxon>
        <taxon>Viridiplantae</taxon>
        <taxon>Streptophyta</taxon>
        <taxon>Embryophyta</taxon>
        <taxon>Tracheophyta</taxon>
        <taxon>Spermatophyta</taxon>
        <taxon>Magnoliopsida</taxon>
        <taxon>Liliopsida</taxon>
        <taxon>Poales</taxon>
        <taxon>Poaceae</taxon>
        <taxon>PACMAD clade</taxon>
        <taxon>Panicoideae</taxon>
        <taxon>Andropogonodae</taxon>
        <taxon>Andropogoneae</taxon>
        <taxon>Saccharinae</taxon>
        <taxon>Miscanthus</taxon>
    </lineage>
</organism>
<dbReference type="EMBL" id="CAJGYO010000014">
    <property type="protein sequence ID" value="CAD6267217.1"/>
    <property type="molecule type" value="Genomic_DNA"/>
</dbReference>
<dbReference type="FunFam" id="1.25.40.10:FF:000277">
    <property type="entry name" value="Pentatricopeptide repeat-containing protein, mitochondrial"/>
    <property type="match status" value="1"/>
</dbReference>
<keyword evidence="2" id="KW-0809">Transit peptide</keyword>
<dbReference type="AlphaFoldDB" id="A0A811RAK4"/>
<dbReference type="Pfam" id="PF20431">
    <property type="entry name" value="E_motif"/>
    <property type="match status" value="1"/>
</dbReference>
<accession>A0A811RAK4</accession>
<dbReference type="InterPro" id="IPR046960">
    <property type="entry name" value="PPR_At4g14850-like_plant"/>
</dbReference>